<comment type="similarity">
    <text evidence="10">Belongs to the monovalent cation:proton antiporter 1 (CPA1) transporter (TC 2.A.36) family.</text>
</comment>
<comment type="function">
    <text evidence="10">Na(+)/H(+) antiporter that extrudes sodium in exchange for external protons.</text>
</comment>
<gene>
    <name evidence="12" type="ORF">ACEN34_06355</name>
</gene>
<evidence type="ECO:0000256" key="5">
    <source>
        <dbReference type="ARBA" id="ARBA00022989"/>
    </source>
</evidence>
<evidence type="ECO:0000256" key="7">
    <source>
        <dbReference type="ARBA" id="ARBA00023065"/>
    </source>
</evidence>
<dbReference type="PANTHER" id="PTHR10110:SF86">
    <property type="entry name" value="SODIUM_HYDROGEN EXCHANGER 7"/>
    <property type="match status" value="1"/>
</dbReference>
<keyword evidence="8 10" id="KW-0472">Membrane</keyword>
<proteinExistence type="inferred from homology"/>
<dbReference type="InterPro" id="IPR004705">
    <property type="entry name" value="Cation/H_exchanger_CPA1_bac"/>
</dbReference>
<keyword evidence="10" id="KW-0050">Antiport</keyword>
<dbReference type="Gene3D" id="6.10.140.1330">
    <property type="match status" value="1"/>
</dbReference>
<feature type="transmembrane region" description="Helical" evidence="10">
    <location>
        <begin position="83"/>
        <end position="106"/>
    </location>
</feature>
<comment type="caution">
    <text evidence="12">The sequence shown here is derived from an EMBL/GenBank/DDBJ whole genome shotgun (WGS) entry which is preliminary data.</text>
</comment>
<dbReference type="EMBL" id="JBGQPK010000020">
    <property type="protein sequence ID" value="MFL2029236.1"/>
    <property type="molecule type" value="Genomic_DNA"/>
</dbReference>
<keyword evidence="5 10" id="KW-1133">Transmembrane helix</keyword>
<evidence type="ECO:0000313" key="12">
    <source>
        <dbReference type="EMBL" id="MFL2029236.1"/>
    </source>
</evidence>
<evidence type="ECO:0000256" key="10">
    <source>
        <dbReference type="RuleBase" id="RU366002"/>
    </source>
</evidence>
<dbReference type="RefSeq" id="WP_125550338.1">
    <property type="nucleotide sequence ID" value="NZ_JBGQPK010000020.1"/>
</dbReference>
<accession>A0ABW8UBJ2</accession>
<evidence type="ECO:0000313" key="13">
    <source>
        <dbReference type="Proteomes" id="UP001625389"/>
    </source>
</evidence>
<evidence type="ECO:0000256" key="6">
    <source>
        <dbReference type="ARBA" id="ARBA00023053"/>
    </source>
</evidence>
<comment type="subcellular location">
    <subcellularLocation>
        <location evidence="1 10">Cell membrane</location>
        <topology evidence="1 10">Multi-pass membrane protein</topology>
    </subcellularLocation>
</comment>
<evidence type="ECO:0000256" key="3">
    <source>
        <dbReference type="ARBA" id="ARBA00022475"/>
    </source>
</evidence>
<dbReference type="PANTHER" id="PTHR10110">
    <property type="entry name" value="SODIUM/HYDROGEN EXCHANGER"/>
    <property type="match status" value="1"/>
</dbReference>
<keyword evidence="2 10" id="KW-0813">Transport</keyword>
<evidence type="ECO:0000256" key="4">
    <source>
        <dbReference type="ARBA" id="ARBA00022692"/>
    </source>
</evidence>
<feature type="transmembrane region" description="Helical" evidence="10">
    <location>
        <begin position="239"/>
        <end position="255"/>
    </location>
</feature>
<keyword evidence="3 10" id="KW-1003">Cell membrane</keyword>
<feature type="transmembrane region" description="Helical" evidence="10">
    <location>
        <begin position="6"/>
        <end position="24"/>
    </location>
</feature>
<keyword evidence="13" id="KW-1185">Reference proteome</keyword>
<feature type="transmembrane region" description="Helical" evidence="10">
    <location>
        <begin position="31"/>
        <end position="48"/>
    </location>
</feature>
<dbReference type="NCBIfam" id="TIGR00831">
    <property type="entry name" value="a_cpa1"/>
    <property type="match status" value="1"/>
</dbReference>
<keyword evidence="7 10" id="KW-0406">Ion transport</keyword>
<evidence type="ECO:0000256" key="2">
    <source>
        <dbReference type="ARBA" id="ARBA00022448"/>
    </source>
</evidence>
<dbReference type="InterPro" id="IPR018422">
    <property type="entry name" value="Cation/H_exchanger_CPA1"/>
</dbReference>
<dbReference type="InterPro" id="IPR006153">
    <property type="entry name" value="Cation/H_exchanger_TM"/>
</dbReference>
<feature type="domain" description="Cation/H+ exchanger transmembrane" evidence="11">
    <location>
        <begin position="12"/>
        <end position="411"/>
    </location>
</feature>
<reference evidence="12 13" key="1">
    <citation type="submission" date="2024-08" db="EMBL/GenBank/DDBJ databases">
        <authorList>
            <person name="Arias E."/>
        </authorList>
    </citation>
    <scope>NUCLEOTIDE SEQUENCE [LARGE SCALE GENOMIC DNA]</scope>
    <source>
        <strain evidence="12 13">FAM 25317</strain>
    </source>
</reference>
<name>A0ABW8UBJ2_9LACO</name>
<dbReference type="Proteomes" id="UP001625389">
    <property type="component" value="Unassembled WGS sequence"/>
</dbReference>
<feature type="transmembrane region" description="Helical" evidence="10">
    <location>
        <begin position="215"/>
        <end position="233"/>
    </location>
</feature>
<evidence type="ECO:0000256" key="8">
    <source>
        <dbReference type="ARBA" id="ARBA00023136"/>
    </source>
</evidence>
<protein>
    <submittedName>
        <fullName evidence="12">Na+/H+ antiporter</fullName>
    </submittedName>
</protein>
<feature type="transmembrane region" description="Helical" evidence="10">
    <location>
        <begin position="182"/>
        <end position="203"/>
    </location>
</feature>
<keyword evidence="6 10" id="KW-0915">Sodium</keyword>
<sequence>MNILEAVIMLISVVLISNVISHYLTFLPVSLIQITAGLLLAVVFKVTIPLRTDWFMLLFIAPLLFNDGRHFPKRELWALRGPIIMNAIFLVFVTMLVGGWFIHFLVPDLPLAASFALAAIISPTDPVAVQSISKQAKLPNNVLHLVSGESLINDASGLIGFKYGIAAAVTGVFSWQQAAGDFFYISIVGALAGIVLMALIQAMRTFILQQGINDVVLHTVLQIVTPFIIYLVVEELLHASGVIAVVGAGIVYNFTQPSLLEYLPELKIVTERTWDIAIYLLNGVVFLILGIELPLAMTQTIRNPSDNTLVAICDIMLVWLVIFLIRVLWTLVNVTFKWLKDKENQHRPRLSVAILSGLTGVRGAITMAGVLSVPYTLASGAAFPERALMLFIAAGVIILSLLMAVIFIPLLTRQRVSIATRGAEPAADSDVDATTAVAKTDSQLSESEARIYTLRLAVNRLESERRPENQRVVYDLITEYQEIIRRLQAAAQPEDQIAPFLKEELTLRRVAIKGETDILDQLWRDGQIQERNYLQFKKHLTNRLQLLENLPHRLQRSNFFTRLHRFGSWFSHIRLRIVRAHFGGSYYNERLYIEKETAKGGIKALSTYLKQPEAKAAHYNRQVIYQIIVSYRNRIEQVKHLHREQTGQHSRRADYDRAMRGLRFKALAAERSGIQSMVEQGYISWALAAKLRQYVNYSENALLLGEDVE</sequence>
<feature type="transmembrane region" description="Helical" evidence="10">
    <location>
        <begin position="350"/>
        <end position="375"/>
    </location>
</feature>
<keyword evidence="4 10" id="KW-0812">Transmembrane</keyword>
<feature type="transmembrane region" description="Helical" evidence="10">
    <location>
        <begin position="309"/>
        <end position="329"/>
    </location>
</feature>
<keyword evidence="9 10" id="KW-0739">Sodium transport</keyword>
<feature type="transmembrane region" description="Helical" evidence="10">
    <location>
        <begin position="276"/>
        <end position="297"/>
    </location>
</feature>
<organism evidence="12 13">
    <name type="scientific">Loigolactobacillus zhaoyuanensis</name>
    <dbReference type="NCBI Taxonomy" id="2486017"/>
    <lineage>
        <taxon>Bacteria</taxon>
        <taxon>Bacillati</taxon>
        <taxon>Bacillota</taxon>
        <taxon>Bacilli</taxon>
        <taxon>Lactobacillales</taxon>
        <taxon>Lactobacillaceae</taxon>
        <taxon>Loigolactobacillus</taxon>
    </lineage>
</organism>
<feature type="transmembrane region" description="Helical" evidence="10">
    <location>
        <begin position="387"/>
        <end position="411"/>
    </location>
</feature>
<evidence type="ECO:0000256" key="9">
    <source>
        <dbReference type="ARBA" id="ARBA00023201"/>
    </source>
</evidence>
<evidence type="ECO:0000256" key="1">
    <source>
        <dbReference type="ARBA" id="ARBA00004651"/>
    </source>
</evidence>
<comment type="caution">
    <text evidence="10">Lacks conserved residue(s) required for the propagation of feature annotation.</text>
</comment>
<evidence type="ECO:0000259" key="11">
    <source>
        <dbReference type="Pfam" id="PF00999"/>
    </source>
</evidence>
<dbReference type="Pfam" id="PF00999">
    <property type="entry name" value="Na_H_Exchanger"/>
    <property type="match status" value="1"/>
</dbReference>